<gene>
    <name evidence="4" type="ORF">CHU93_11005</name>
</gene>
<keyword evidence="5" id="KW-1185">Reference proteome</keyword>
<proteinExistence type="inferred from homology"/>
<dbReference type="PANTHER" id="PTHR31223:SF70">
    <property type="entry name" value="LOG FAMILY PROTEIN YJL055W"/>
    <property type="match status" value="1"/>
</dbReference>
<dbReference type="GO" id="GO:0005829">
    <property type="term" value="C:cytosol"/>
    <property type="evidence" value="ECO:0007669"/>
    <property type="project" value="TreeGrafter"/>
</dbReference>
<keyword evidence="3" id="KW-0203">Cytokinin biosynthesis</keyword>
<dbReference type="AlphaFoldDB" id="A0A255YEY9"/>
<protein>
    <recommendedName>
        <fullName evidence="3">Cytokinin riboside 5'-monophosphate phosphoribohydrolase</fullName>
        <ecNumber evidence="3">3.2.2.n1</ecNumber>
    </recommendedName>
</protein>
<sequence>MIRSLLLFCGSRAGHDPAHAALADGLGRLCARAGVTLVYGGGRVGLMGIAARACKAEGGRVIGIIPRLLMTTEVAQDGLDELHVVETLHERKALMHRLSDAIIALPGSIGTLDELFESLTWRELGIHDKPIWVLGGNGYWAPLEALLAHIGAAGFGPPHLARLAEPLDNLAALSEKLGETGPRNH</sequence>
<dbReference type="Proteomes" id="UP000216991">
    <property type="component" value="Unassembled WGS sequence"/>
</dbReference>
<evidence type="ECO:0000256" key="3">
    <source>
        <dbReference type="RuleBase" id="RU363015"/>
    </source>
</evidence>
<dbReference type="InterPro" id="IPR031100">
    <property type="entry name" value="LOG_fam"/>
</dbReference>
<dbReference type="SUPFAM" id="SSF102405">
    <property type="entry name" value="MCP/YpsA-like"/>
    <property type="match status" value="1"/>
</dbReference>
<dbReference type="InterPro" id="IPR005269">
    <property type="entry name" value="LOG"/>
</dbReference>
<keyword evidence="3" id="KW-0378">Hydrolase</keyword>
<comment type="caution">
    <text evidence="4">The sequence shown here is derived from an EMBL/GenBank/DDBJ whole genome shotgun (WGS) entry which is preliminary data.</text>
</comment>
<dbReference type="GO" id="GO:0009691">
    <property type="term" value="P:cytokinin biosynthetic process"/>
    <property type="evidence" value="ECO:0007669"/>
    <property type="project" value="UniProtKB-UniRule"/>
</dbReference>
<dbReference type="Pfam" id="PF03641">
    <property type="entry name" value="Lysine_decarbox"/>
    <property type="match status" value="1"/>
</dbReference>
<evidence type="ECO:0000313" key="5">
    <source>
        <dbReference type="Proteomes" id="UP000216991"/>
    </source>
</evidence>
<reference evidence="4 5" key="1">
    <citation type="submission" date="2017-07" db="EMBL/GenBank/DDBJ databases">
        <title>Sandarakinorhabdus cyanobacteriorum sp. nov., a novel bacterium isolated from cyanobacterial aggregates in a eutrophic lake.</title>
        <authorList>
            <person name="Cai H."/>
        </authorList>
    </citation>
    <scope>NUCLEOTIDE SEQUENCE [LARGE SCALE GENOMIC DNA]</scope>
    <source>
        <strain evidence="4 5">TH057</strain>
    </source>
</reference>
<comment type="catalytic activity">
    <reaction evidence="1">
        <text>AMP + H2O = D-ribose 5-phosphate + adenine</text>
        <dbReference type="Rhea" id="RHEA:20129"/>
        <dbReference type="ChEBI" id="CHEBI:15377"/>
        <dbReference type="ChEBI" id="CHEBI:16708"/>
        <dbReference type="ChEBI" id="CHEBI:78346"/>
        <dbReference type="ChEBI" id="CHEBI:456215"/>
        <dbReference type="EC" id="3.2.2.4"/>
    </reaction>
</comment>
<organism evidence="4 5">
    <name type="scientific">Sandarakinorhabdus cyanobacteriorum</name>
    <dbReference type="NCBI Taxonomy" id="1981098"/>
    <lineage>
        <taxon>Bacteria</taxon>
        <taxon>Pseudomonadati</taxon>
        <taxon>Pseudomonadota</taxon>
        <taxon>Alphaproteobacteria</taxon>
        <taxon>Sphingomonadales</taxon>
        <taxon>Sphingosinicellaceae</taxon>
        <taxon>Sandarakinorhabdus</taxon>
    </lineage>
</organism>
<dbReference type="NCBIfam" id="TIGR00730">
    <property type="entry name" value="Rossman fold protein, TIGR00730 family"/>
    <property type="match status" value="1"/>
</dbReference>
<dbReference type="RefSeq" id="WP_094474080.1">
    <property type="nucleotide sequence ID" value="NZ_NOXT01000114.1"/>
</dbReference>
<dbReference type="Gene3D" id="3.40.50.450">
    <property type="match status" value="1"/>
</dbReference>
<evidence type="ECO:0000313" key="4">
    <source>
        <dbReference type="EMBL" id="OYQ27254.1"/>
    </source>
</evidence>
<evidence type="ECO:0000256" key="2">
    <source>
        <dbReference type="ARBA" id="ARBA00006763"/>
    </source>
</evidence>
<dbReference type="EC" id="3.2.2.n1" evidence="3"/>
<comment type="similarity">
    <text evidence="2 3">Belongs to the LOG family.</text>
</comment>
<dbReference type="PANTHER" id="PTHR31223">
    <property type="entry name" value="LOG FAMILY PROTEIN YJL055W"/>
    <property type="match status" value="1"/>
</dbReference>
<dbReference type="OrthoDB" id="9801098at2"/>
<dbReference type="GO" id="GO:0008714">
    <property type="term" value="F:AMP nucleosidase activity"/>
    <property type="evidence" value="ECO:0007669"/>
    <property type="project" value="UniProtKB-EC"/>
</dbReference>
<accession>A0A255YEY9</accession>
<dbReference type="EMBL" id="NOXT01000114">
    <property type="protein sequence ID" value="OYQ27254.1"/>
    <property type="molecule type" value="Genomic_DNA"/>
</dbReference>
<evidence type="ECO:0000256" key="1">
    <source>
        <dbReference type="ARBA" id="ARBA00000274"/>
    </source>
</evidence>
<name>A0A255YEY9_9SPHN</name>